<dbReference type="Pfam" id="PF00536">
    <property type="entry name" value="SAM_1"/>
    <property type="match status" value="1"/>
</dbReference>
<dbReference type="InterPro" id="IPR013761">
    <property type="entry name" value="SAM/pointed_sf"/>
</dbReference>
<feature type="domain" description="SAM" evidence="3">
    <location>
        <begin position="254"/>
        <end position="317"/>
    </location>
</feature>
<keyword evidence="5" id="KW-1185">Reference proteome</keyword>
<dbReference type="CDD" id="cd09487">
    <property type="entry name" value="SAM_superfamily"/>
    <property type="match status" value="1"/>
</dbReference>
<dbReference type="PANTHER" id="PTHR10627">
    <property type="entry name" value="SCP160"/>
    <property type="match status" value="1"/>
</dbReference>
<proteinExistence type="predicted"/>
<protein>
    <recommendedName>
        <fullName evidence="3">SAM domain-containing protein</fullName>
    </recommendedName>
</protein>
<dbReference type="PANTHER" id="PTHR10627:SF65">
    <property type="entry name" value="SAM DOMAIN-CONTAINING PROTEIN"/>
    <property type="match status" value="1"/>
</dbReference>
<evidence type="ECO:0000313" key="5">
    <source>
        <dbReference type="Proteomes" id="UP001054252"/>
    </source>
</evidence>
<comment type="caution">
    <text evidence="4">The sequence shown here is derived from an EMBL/GenBank/DDBJ whole genome shotgun (WGS) entry which is preliminary data.</text>
</comment>
<reference evidence="4 5" key="1">
    <citation type="journal article" date="2021" name="Commun. Biol.">
        <title>The genome of Shorea leprosula (Dipterocarpaceae) highlights the ecological relevance of drought in aseasonal tropical rainforests.</title>
        <authorList>
            <person name="Ng K.K.S."/>
            <person name="Kobayashi M.J."/>
            <person name="Fawcett J.A."/>
            <person name="Hatakeyama M."/>
            <person name="Paape T."/>
            <person name="Ng C.H."/>
            <person name="Ang C.C."/>
            <person name="Tnah L.H."/>
            <person name="Lee C.T."/>
            <person name="Nishiyama T."/>
            <person name="Sese J."/>
            <person name="O'Brien M.J."/>
            <person name="Copetti D."/>
            <person name="Mohd Noor M.I."/>
            <person name="Ong R.C."/>
            <person name="Putra M."/>
            <person name="Sireger I.Z."/>
            <person name="Indrioko S."/>
            <person name="Kosugi Y."/>
            <person name="Izuno A."/>
            <person name="Isagi Y."/>
            <person name="Lee S.L."/>
            <person name="Shimizu K.K."/>
        </authorList>
    </citation>
    <scope>NUCLEOTIDE SEQUENCE [LARGE SCALE GENOMIC DNA]</scope>
    <source>
        <strain evidence="4">214</strain>
    </source>
</reference>
<keyword evidence="1" id="KW-0677">Repeat</keyword>
<dbReference type="SUPFAM" id="SSF47769">
    <property type="entry name" value="SAM/Pointed domain"/>
    <property type="match status" value="1"/>
</dbReference>
<evidence type="ECO:0000256" key="2">
    <source>
        <dbReference type="SAM" id="MobiDB-lite"/>
    </source>
</evidence>
<dbReference type="AlphaFoldDB" id="A0AAV5IAY7"/>
<evidence type="ECO:0000256" key="1">
    <source>
        <dbReference type="ARBA" id="ARBA00022737"/>
    </source>
</evidence>
<evidence type="ECO:0000313" key="4">
    <source>
        <dbReference type="EMBL" id="GKU95098.1"/>
    </source>
</evidence>
<dbReference type="PROSITE" id="PS50105">
    <property type="entry name" value="SAM_DOMAIN"/>
    <property type="match status" value="1"/>
</dbReference>
<dbReference type="EMBL" id="BPVZ01000008">
    <property type="protein sequence ID" value="GKU95098.1"/>
    <property type="molecule type" value="Genomic_DNA"/>
</dbReference>
<name>A0AAV5IAY7_9ROSI</name>
<feature type="region of interest" description="Disordered" evidence="2">
    <location>
        <begin position="88"/>
        <end position="110"/>
    </location>
</feature>
<sequence>MLILSMNSKRQRRPNVRLGEVGDIPAAFACGFSQKGKGDFEGKRWKDDFVVNPDENELGTITGFSKQETPYFLDSEFGVAPKVSVDLQQNRENKNPNSAKSASEFASSDEIDGNKTELNFGTITRKSRVMRRRGQSREGKGNDFVPGNAWTWHSKVTPWFSNEDKREGGEKDYIGITSSDYLDYNSGDGFKEFSDRETPATSKEACDYDTDEPAYDMWQQGNSNQYWKADACREGSDTFLKSGDGWYQMRYGSNDINTVRRWLEEVGFGKYADVFELHEVDEQTLPLLTLEDLKEMGVFAVGHRRKLYNAIQQLGGRDVSA</sequence>
<dbReference type="SMART" id="SM00454">
    <property type="entry name" value="SAM"/>
    <property type="match status" value="1"/>
</dbReference>
<feature type="compositionally biased region" description="Polar residues" evidence="2">
    <location>
        <begin position="95"/>
        <end position="106"/>
    </location>
</feature>
<dbReference type="Gene3D" id="1.10.150.50">
    <property type="entry name" value="Transcription Factor, Ets-1"/>
    <property type="match status" value="1"/>
</dbReference>
<organism evidence="4 5">
    <name type="scientific">Rubroshorea leprosula</name>
    <dbReference type="NCBI Taxonomy" id="152421"/>
    <lineage>
        <taxon>Eukaryota</taxon>
        <taxon>Viridiplantae</taxon>
        <taxon>Streptophyta</taxon>
        <taxon>Embryophyta</taxon>
        <taxon>Tracheophyta</taxon>
        <taxon>Spermatophyta</taxon>
        <taxon>Magnoliopsida</taxon>
        <taxon>eudicotyledons</taxon>
        <taxon>Gunneridae</taxon>
        <taxon>Pentapetalae</taxon>
        <taxon>rosids</taxon>
        <taxon>malvids</taxon>
        <taxon>Malvales</taxon>
        <taxon>Dipterocarpaceae</taxon>
        <taxon>Rubroshorea</taxon>
    </lineage>
</organism>
<gene>
    <name evidence="4" type="ORF">SLEP1_g8500</name>
</gene>
<dbReference type="Proteomes" id="UP001054252">
    <property type="component" value="Unassembled WGS sequence"/>
</dbReference>
<evidence type="ECO:0000259" key="3">
    <source>
        <dbReference type="PROSITE" id="PS50105"/>
    </source>
</evidence>
<accession>A0AAV5IAY7</accession>
<dbReference type="InterPro" id="IPR001660">
    <property type="entry name" value="SAM"/>
</dbReference>